<comment type="caution">
    <text evidence="12">The sequence shown here is derived from an EMBL/GenBank/DDBJ whole genome shotgun (WGS) entry which is preliminary data.</text>
</comment>
<dbReference type="SMART" id="SM00665">
    <property type="entry name" value="B561"/>
    <property type="match status" value="1"/>
</dbReference>
<evidence type="ECO:0000256" key="9">
    <source>
        <dbReference type="SAM" id="SignalP"/>
    </source>
</evidence>
<dbReference type="SMART" id="SM00664">
    <property type="entry name" value="DoH"/>
    <property type="match status" value="1"/>
</dbReference>
<evidence type="ECO:0000256" key="3">
    <source>
        <dbReference type="ARBA" id="ARBA00022692"/>
    </source>
</evidence>
<organism evidence="12">
    <name type="scientific">Sesamum latifolium</name>
    <dbReference type="NCBI Taxonomy" id="2727402"/>
    <lineage>
        <taxon>Eukaryota</taxon>
        <taxon>Viridiplantae</taxon>
        <taxon>Streptophyta</taxon>
        <taxon>Embryophyta</taxon>
        <taxon>Tracheophyta</taxon>
        <taxon>Spermatophyta</taxon>
        <taxon>Magnoliopsida</taxon>
        <taxon>eudicotyledons</taxon>
        <taxon>Gunneridae</taxon>
        <taxon>Pentapetalae</taxon>
        <taxon>asterids</taxon>
        <taxon>lamiids</taxon>
        <taxon>Lamiales</taxon>
        <taxon>Pedaliaceae</taxon>
        <taxon>Sesamum</taxon>
    </lineage>
</organism>
<feature type="transmembrane region" description="Helical" evidence="8">
    <location>
        <begin position="214"/>
        <end position="235"/>
    </location>
</feature>
<keyword evidence="3 8" id="KW-0812">Transmembrane</keyword>
<evidence type="ECO:0000256" key="6">
    <source>
        <dbReference type="ARBA" id="ARBA00022989"/>
    </source>
</evidence>
<evidence type="ECO:0000256" key="4">
    <source>
        <dbReference type="ARBA" id="ARBA00022729"/>
    </source>
</evidence>
<sequence>MRRPPKYSPFFLILMSFFFYVHSQTSDSCTSPLTLQTSLPFDTTSLHCVTVWPSQGFILRYVQGAPNVWNFLLSAPNTNAYIAIGFSPNGNMVGSSALVGWIGADALSVLQKYYLAGQSPNLVTLEPPDQGLIITNSSIFPQSNQLYMAFQLITDTTPVPRLIYSVGPAGRLPSAPAYQLTQHRNQISTVLNYATGEFQTDNSKPEASLRRSHGLLNMLGWAILMPIGAMVARYMRQWDPIWFYSHVAVQSFAFILGLSGRICGLVLENRLNASVDNKAPLASSSSYLAASRQGVEGEKILELVSFRGGEGSHLLAAVNVFYGIHLGGAGSGWNAGFAVACLLLLFSGCGLLSLILELRMCLRK</sequence>
<gene>
    <name evidence="12" type="ORF">Slati_0667600</name>
</gene>
<feature type="domain" description="Cytochrome b561" evidence="11">
    <location>
        <begin position="174"/>
        <end position="364"/>
    </location>
</feature>
<keyword evidence="7 8" id="KW-0472">Membrane</keyword>
<evidence type="ECO:0000259" key="10">
    <source>
        <dbReference type="PROSITE" id="PS50836"/>
    </source>
</evidence>
<dbReference type="InterPro" id="IPR005018">
    <property type="entry name" value="DOMON_domain"/>
</dbReference>
<evidence type="ECO:0000256" key="2">
    <source>
        <dbReference type="ARBA" id="ARBA00022448"/>
    </source>
</evidence>
<name>A0AAW2Y3T2_9LAMI</name>
<evidence type="ECO:0000256" key="7">
    <source>
        <dbReference type="ARBA" id="ARBA00023136"/>
    </source>
</evidence>
<dbReference type="AlphaFoldDB" id="A0AAW2Y3T2"/>
<feature type="signal peptide" evidence="9">
    <location>
        <begin position="1"/>
        <end position="23"/>
    </location>
</feature>
<keyword evidence="6 8" id="KW-1133">Transmembrane helix</keyword>
<evidence type="ECO:0000259" key="11">
    <source>
        <dbReference type="PROSITE" id="PS50939"/>
    </source>
</evidence>
<dbReference type="InterPro" id="IPR045266">
    <property type="entry name" value="DOH_DOMON"/>
</dbReference>
<protein>
    <submittedName>
        <fullName evidence="12">Cytochrome and DOMON domain-containing protein</fullName>
    </submittedName>
</protein>
<keyword evidence="5" id="KW-0249">Electron transport</keyword>
<reference evidence="12" key="1">
    <citation type="submission" date="2020-06" db="EMBL/GenBank/DDBJ databases">
        <authorList>
            <person name="Li T."/>
            <person name="Hu X."/>
            <person name="Zhang T."/>
            <person name="Song X."/>
            <person name="Zhang H."/>
            <person name="Dai N."/>
            <person name="Sheng W."/>
            <person name="Hou X."/>
            <person name="Wei L."/>
        </authorList>
    </citation>
    <scope>NUCLEOTIDE SEQUENCE</scope>
    <source>
        <strain evidence="12">KEN1</strain>
        <tissue evidence="12">Leaf</tissue>
    </source>
</reference>
<dbReference type="GO" id="GO:0016020">
    <property type="term" value="C:membrane"/>
    <property type="evidence" value="ECO:0007669"/>
    <property type="project" value="UniProtKB-SubCell"/>
</dbReference>
<feature type="transmembrane region" description="Helical" evidence="8">
    <location>
        <begin position="335"/>
        <end position="356"/>
    </location>
</feature>
<evidence type="ECO:0000313" key="12">
    <source>
        <dbReference type="EMBL" id="KAL0460404.1"/>
    </source>
</evidence>
<proteinExistence type="predicted"/>
<dbReference type="Gene3D" id="1.20.120.1770">
    <property type="match status" value="1"/>
</dbReference>
<dbReference type="CDD" id="cd08760">
    <property type="entry name" value="Cyt_b561_FRRS1_like"/>
    <property type="match status" value="1"/>
</dbReference>
<comment type="subcellular location">
    <subcellularLocation>
        <location evidence="1">Membrane</location>
    </subcellularLocation>
</comment>
<dbReference type="PROSITE" id="PS50939">
    <property type="entry name" value="CYTOCHROME_B561"/>
    <property type="match status" value="1"/>
</dbReference>
<feature type="chain" id="PRO_5043621283" evidence="9">
    <location>
        <begin position="24"/>
        <end position="364"/>
    </location>
</feature>
<dbReference type="InterPro" id="IPR006593">
    <property type="entry name" value="Cyt_b561/ferric_Rdtase_TM"/>
</dbReference>
<dbReference type="PROSITE" id="PS50836">
    <property type="entry name" value="DOMON"/>
    <property type="match status" value="1"/>
</dbReference>
<dbReference type="PANTHER" id="PTHR23130">
    <property type="entry name" value="CYTOCHROME B561 AND DOMON DOMAIN-CONTAINING PROTEIN"/>
    <property type="match status" value="1"/>
</dbReference>
<dbReference type="EMBL" id="JACGWN010000002">
    <property type="protein sequence ID" value="KAL0460404.1"/>
    <property type="molecule type" value="Genomic_DNA"/>
</dbReference>
<evidence type="ECO:0000256" key="8">
    <source>
        <dbReference type="SAM" id="Phobius"/>
    </source>
</evidence>
<keyword evidence="4 9" id="KW-0732">Signal</keyword>
<evidence type="ECO:0000256" key="5">
    <source>
        <dbReference type="ARBA" id="ARBA00022982"/>
    </source>
</evidence>
<evidence type="ECO:0000256" key="1">
    <source>
        <dbReference type="ARBA" id="ARBA00004370"/>
    </source>
</evidence>
<feature type="domain" description="DOMON" evidence="10">
    <location>
        <begin position="55"/>
        <end position="170"/>
    </location>
</feature>
<reference evidence="12" key="2">
    <citation type="journal article" date="2024" name="Plant">
        <title>Genomic evolution and insights into agronomic trait innovations of Sesamum species.</title>
        <authorList>
            <person name="Miao H."/>
            <person name="Wang L."/>
            <person name="Qu L."/>
            <person name="Liu H."/>
            <person name="Sun Y."/>
            <person name="Le M."/>
            <person name="Wang Q."/>
            <person name="Wei S."/>
            <person name="Zheng Y."/>
            <person name="Lin W."/>
            <person name="Duan Y."/>
            <person name="Cao H."/>
            <person name="Xiong S."/>
            <person name="Wang X."/>
            <person name="Wei L."/>
            <person name="Li C."/>
            <person name="Ma Q."/>
            <person name="Ju M."/>
            <person name="Zhao R."/>
            <person name="Li G."/>
            <person name="Mu C."/>
            <person name="Tian Q."/>
            <person name="Mei H."/>
            <person name="Zhang T."/>
            <person name="Gao T."/>
            <person name="Zhang H."/>
        </authorList>
    </citation>
    <scope>NUCLEOTIDE SEQUENCE</scope>
    <source>
        <strain evidence="12">KEN1</strain>
    </source>
</reference>
<dbReference type="PANTHER" id="PTHR23130:SF171">
    <property type="entry name" value="OS01G0895300 PROTEIN"/>
    <property type="match status" value="1"/>
</dbReference>
<dbReference type="CDD" id="cd09631">
    <property type="entry name" value="DOMON_DOH"/>
    <property type="match status" value="1"/>
</dbReference>
<keyword evidence="2" id="KW-0813">Transport</keyword>
<accession>A0AAW2Y3T2</accession>